<feature type="domain" description="HTH myb-type" evidence="7">
    <location>
        <begin position="171"/>
        <end position="221"/>
    </location>
</feature>
<evidence type="ECO:0000256" key="1">
    <source>
        <dbReference type="ARBA" id="ARBA00023015"/>
    </source>
</evidence>
<keyword evidence="3" id="KW-0804">Transcription</keyword>
<evidence type="ECO:0000259" key="6">
    <source>
        <dbReference type="PROSITE" id="PS50090"/>
    </source>
</evidence>
<dbReference type="Pfam" id="PF13921">
    <property type="entry name" value="Myb_DNA-bind_6"/>
    <property type="match status" value="1"/>
</dbReference>
<dbReference type="PROSITE" id="PS50090">
    <property type="entry name" value="MYB_LIKE"/>
    <property type="match status" value="3"/>
</dbReference>
<proteinExistence type="predicted"/>
<name>A0ABQ8X2Q2_9EUKA</name>
<protein>
    <submittedName>
        <fullName evidence="8">snRNA-activating protein complex subunit 4</fullName>
    </submittedName>
</protein>
<evidence type="ECO:0000259" key="7">
    <source>
        <dbReference type="PROSITE" id="PS51294"/>
    </source>
</evidence>
<dbReference type="PANTHER" id="PTHR46621:SF1">
    <property type="entry name" value="SNRNA-ACTIVATING PROTEIN COMPLEX SUBUNIT 4"/>
    <property type="match status" value="1"/>
</dbReference>
<dbReference type="Pfam" id="PF00249">
    <property type="entry name" value="Myb_DNA-binding"/>
    <property type="match status" value="1"/>
</dbReference>
<dbReference type="InterPro" id="IPR017930">
    <property type="entry name" value="Myb_dom"/>
</dbReference>
<evidence type="ECO:0000256" key="4">
    <source>
        <dbReference type="ARBA" id="ARBA00023242"/>
    </source>
</evidence>
<dbReference type="Proteomes" id="UP001150062">
    <property type="component" value="Unassembled WGS sequence"/>
</dbReference>
<comment type="caution">
    <text evidence="8">The sequence shown here is derived from an EMBL/GenBank/DDBJ whole genome shotgun (WGS) entry which is preliminary data.</text>
</comment>
<dbReference type="InterPro" id="IPR001005">
    <property type="entry name" value="SANT/Myb"/>
</dbReference>
<feature type="region of interest" description="Disordered" evidence="5">
    <location>
        <begin position="274"/>
        <end position="350"/>
    </location>
</feature>
<organism evidence="8 9">
    <name type="scientific">Anaeramoeba flamelloides</name>
    <dbReference type="NCBI Taxonomy" id="1746091"/>
    <lineage>
        <taxon>Eukaryota</taxon>
        <taxon>Metamonada</taxon>
        <taxon>Anaeramoebidae</taxon>
        <taxon>Anaeramoeba</taxon>
    </lineage>
</organism>
<dbReference type="InterPro" id="IPR051575">
    <property type="entry name" value="Myb-like_DNA-bd"/>
</dbReference>
<feature type="domain" description="Myb-like" evidence="6">
    <location>
        <begin position="71"/>
        <end position="114"/>
    </location>
</feature>
<keyword evidence="4" id="KW-0539">Nucleus</keyword>
<dbReference type="CDD" id="cd00167">
    <property type="entry name" value="SANT"/>
    <property type="match status" value="2"/>
</dbReference>
<feature type="compositionally biased region" description="Acidic residues" evidence="5">
    <location>
        <begin position="314"/>
        <end position="323"/>
    </location>
</feature>
<evidence type="ECO:0000256" key="5">
    <source>
        <dbReference type="SAM" id="MobiDB-lite"/>
    </source>
</evidence>
<feature type="domain" description="HTH myb-type" evidence="7">
    <location>
        <begin position="115"/>
        <end position="170"/>
    </location>
</feature>
<evidence type="ECO:0000313" key="9">
    <source>
        <dbReference type="Proteomes" id="UP001150062"/>
    </source>
</evidence>
<dbReference type="SMART" id="SM00717">
    <property type="entry name" value="SANT"/>
    <property type="match status" value="3"/>
</dbReference>
<feature type="compositionally biased region" description="Basic residues" evidence="5">
    <location>
        <begin position="236"/>
        <end position="246"/>
    </location>
</feature>
<keyword evidence="2" id="KW-0238">DNA-binding</keyword>
<dbReference type="EMBL" id="JAOAOG010000344">
    <property type="protein sequence ID" value="KAJ6226369.1"/>
    <property type="molecule type" value="Genomic_DNA"/>
</dbReference>
<evidence type="ECO:0000256" key="3">
    <source>
        <dbReference type="ARBA" id="ARBA00023163"/>
    </source>
</evidence>
<dbReference type="SUPFAM" id="SSF46689">
    <property type="entry name" value="Homeodomain-like"/>
    <property type="match status" value="2"/>
</dbReference>
<accession>A0ABQ8X2Q2</accession>
<sequence>MFRKFKTNNYVANIKKIPFLFQSTMTVDNFLQICELSDFFSRSTKTQPPTPKILQVFKELSTHQFQRNLLWDSDSDKKLINFVERYGEKNWVKISLEFPQFDQNDCLLRYRNVLKISNKKGPWNLVEDDILRTSVNQLGINSWRYVSYLVPGRNPKQCRERWLNQLSPEINKGPFTKEEEELLIEKQSEFGNRWCVLSKFFKGRPENMLKNYWYSIISQKDNKQKRNQPIDSKTTPRTKKRSKKKTSKDVYVPSGSTRKRVQEEIKLMNKNPEILSSRVTRSQLAKKRKLIKNKNETKQKPTEEQMQERGKIQEEEEEEEEEQNQMGEQQLKEDPKQESQTKINRINNTNPSNLRERIFTNQTNPKQQKPLIETFEDLSESRWISIDENQFKFDLEFQLNNFKKKLKKEKNQPLNLLNPLIENSNLFSKCNPNTHLFDTNNNFEPNFDDSLKTNDFFPMDNIEESLIDAFQINSMSSDVNTKNNNKNNTISGNDNKENENYHINEKSKPLNEKIDKFGGYSLCDDLSSDNQIDDFQFGHEKDLWENYEENNTIEENNLLQPLSVKNPFDDSSDIYD</sequence>
<feature type="compositionally biased region" description="Polar residues" evidence="5">
    <location>
        <begin position="340"/>
        <end position="350"/>
    </location>
</feature>
<dbReference type="PANTHER" id="PTHR46621">
    <property type="entry name" value="SNRNA-ACTIVATING PROTEIN COMPLEX SUBUNIT 4"/>
    <property type="match status" value="1"/>
</dbReference>
<feature type="compositionally biased region" description="Basic and acidic residues" evidence="5">
    <location>
        <begin position="330"/>
        <end position="339"/>
    </location>
</feature>
<dbReference type="PROSITE" id="PS51294">
    <property type="entry name" value="HTH_MYB"/>
    <property type="match status" value="2"/>
</dbReference>
<feature type="region of interest" description="Disordered" evidence="5">
    <location>
        <begin position="477"/>
        <end position="500"/>
    </location>
</feature>
<evidence type="ECO:0000313" key="8">
    <source>
        <dbReference type="EMBL" id="KAJ6226369.1"/>
    </source>
</evidence>
<feature type="domain" description="Myb-like" evidence="6">
    <location>
        <begin position="167"/>
        <end position="217"/>
    </location>
</feature>
<evidence type="ECO:0000256" key="2">
    <source>
        <dbReference type="ARBA" id="ARBA00023125"/>
    </source>
</evidence>
<feature type="compositionally biased region" description="Basic and acidic residues" evidence="5">
    <location>
        <begin position="293"/>
        <end position="313"/>
    </location>
</feature>
<keyword evidence="1" id="KW-0805">Transcription regulation</keyword>
<feature type="region of interest" description="Disordered" evidence="5">
    <location>
        <begin position="223"/>
        <end position="257"/>
    </location>
</feature>
<feature type="domain" description="Myb-like" evidence="6">
    <location>
        <begin position="115"/>
        <end position="166"/>
    </location>
</feature>
<reference evidence="8" key="1">
    <citation type="submission" date="2022-08" db="EMBL/GenBank/DDBJ databases">
        <title>Novel sulfate-reducing endosymbionts in the free-living metamonad Anaeramoeba.</title>
        <authorList>
            <person name="Jerlstrom-Hultqvist J."/>
            <person name="Cepicka I."/>
            <person name="Gallot-Lavallee L."/>
            <person name="Salas-Leiva D."/>
            <person name="Curtis B.A."/>
            <person name="Zahonova K."/>
            <person name="Pipaliya S."/>
            <person name="Dacks J."/>
            <person name="Roger A.J."/>
        </authorList>
    </citation>
    <scope>NUCLEOTIDE SEQUENCE</scope>
    <source>
        <strain evidence="8">Schooner1</strain>
    </source>
</reference>
<dbReference type="InterPro" id="IPR009057">
    <property type="entry name" value="Homeodomain-like_sf"/>
</dbReference>
<dbReference type="Gene3D" id="1.10.10.60">
    <property type="entry name" value="Homeodomain-like"/>
    <property type="match status" value="3"/>
</dbReference>
<keyword evidence="9" id="KW-1185">Reference proteome</keyword>
<gene>
    <name evidence="8" type="ORF">M0813_10889</name>
</gene>
<feature type="compositionally biased region" description="Low complexity" evidence="5">
    <location>
        <begin position="480"/>
        <end position="489"/>
    </location>
</feature>